<dbReference type="InterPro" id="IPR016181">
    <property type="entry name" value="Acyl_CoA_acyltransferase"/>
</dbReference>
<sequence>MSRAGGGPPGRVVGRSWVDAVRVSGGDAFVRWHVHPAAVREVRCGTAGGGTWWSLRVGAMSYWEDGALLVAGDPDAVAAVAGPLRRATAAPDLTVPAAAAVAAGGASGLGLDPDRTFGWAWQHATRPLPPVRGEEQVAWDPPGSDVARLLDEASPHAFVRPGHPWARRWAGVRGDDGRLLACGAVTEHVPGVPHLAAVATRPAVRGRGLAGAVTAAMTRSLLRRAPAVTLALWASNDAARRTYARIGFRPAHDFVGGPPA</sequence>
<dbReference type="Proteomes" id="UP001596122">
    <property type="component" value="Unassembled WGS sequence"/>
</dbReference>
<accession>A0ABW0GP91</accession>
<dbReference type="InterPro" id="IPR000182">
    <property type="entry name" value="GNAT_dom"/>
</dbReference>
<dbReference type="InterPro" id="IPR013653">
    <property type="entry name" value="GCN5-like_dom"/>
</dbReference>
<feature type="domain" description="N-acetyltransferase" evidence="1">
    <location>
        <begin position="126"/>
        <end position="260"/>
    </location>
</feature>
<comment type="caution">
    <text evidence="2">The sequence shown here is derived from an EMBL/GenBank/DDBJ whole genome shotgun (WGS) entry which is preliminary data.</text>
</comment>
<reference evidence="3" key="1">
    <citation type="journal article" date="2019" name="Int. J. Syst. Evol. Microbiol.">
        <title>The Global Catalogue of Microorganisms (GCM) 10K type strain sequencing project: providing services to taxonomists for standard genome sequencing and annotation.</title>
        <authorList>
            <consortium name="The Broad Institute Genomics Platform"/>
            <consortium name="The Broad Institute Genome Sequencing Center for Infectious Disease"/>
            <person name="Wu L."/>
            <person name="Ma J."/>
        </authorList>
    </citation>
    <scope>NUCLEOTIDE SEQUENCE [LARGE SCALE GENOMIC DNA]</scope>
    <source>
        <strain evidence="3">CCUG 43114</strain>
    </source>
</reference>
<gene>
    <name evidence="2" type="ORF">ACFPJ6_13440</name>
</gene>
<dbReference type="Gene3D" id="3.40.630.30">
    <property type="match status" value="1"/>
</dbReference>
<evidence type="ECO:0000259" key="1">
    <source>
        <dbReference type="PROSITE" id="PS51186"/>
    </source>
</evidence>
<evidence type="ECO:0000313" key="3">
    <source>
        <dbReference type="Proteomes" id="UP001596122"/>
    </source>
</evidence>
<organism evidence="2 3">
    <name type="scientific">Aquipuribacter nitratireducens</name>
    <dbReference type="NCBI Taxonomy" id="650104"/>
    <lineage>
        <taxon>Bacteria</taxon>
        <taxon>Bacillati</taxon>
        <taxon>Actinomycetota</taxon>
        <taxon>Actinomycetes</taxon>
        <taxon>Micrococcales</taxon>
        <taxon>Intrasporangiaceae</taxon>
        <taxon>Aquipuribacter</taxon>
    </lineage>
</organism>
<evidence type="ECO:0000313" key="2">
    <source>
        <dbReference type="EMBL" id="MFC5381788.1"/>
    </source>
</evidence>
<protein>
    <submittedName>
        <fullName evidence="2">GNAT family N-acetyltransferase</fullName>
    </submittedName>
</protein>
<name>A0ABW0GP91_9MICO</name>
<proteinExistence type="predicted"/>
<dbReference type="EMBL" id="JBHSLD010000012">
    <property type="protein sequence ID" value="MFC5381788.1"/>
    <property type="molecule type" value="Genomic_DNA"/>
</dbReference>
<dbReference type="SUPFAM" id="SSF55729">
    <property type="entry name" value="Acyl-CoA N-acyltransferases (Nat)"/>
    <property type="match status" value="1"/>
</dbReference>
<dbReference type="RefSeq" id="WP_340271612.1">
    <property type="nucleotide sequence ID" value="NZ_JBBEOG010000013.1"/>
</dbReference>
<dbReference type="Pfam" id="PF08445">
    <property type="entry name" value="FR47"/>
    <property type="match status" value="1"/>
</dbReference>
<dbReference type="PROSITE" id="PS51186">
    <property type="entry name" value="GNAT"/>
    <property type="match status" value="1"/>
</dbReference>
<keyword evidence="3" id="KW-1185">Reference proteome</keyword>